<feature type="coiled-coil region" evidence="1">
    <location>
        <begin position="34"/>
        <end position="61"/>
    </location>
</feature>
<dbReference type="EMBL" id="JADBEM010000001">
    <property type="protein sequence ID" value="MBE1609589.1"/>
    <property type="molecule type" value="Genomic_DNA"/>
</dbReference>
<dbReference type="Proteomes" id="UP000638648">
    <property type="component" value="Unassembled WGS sequence"/>
</dbReference>
<evidence type="ECO:0008006" key="4">
    <source>
        <dbReference type="Google" id="ProtNLM"/>
    </source>
</evidence>
<dbReference type="RefSeq" id="WP_192753143.1">
    <property type="nucleotide sequence ID" value="NZ_BAABJL010000115.1"/>
</dbReference>
<evidence type="ECO:0000313" key="2">
    <source>
        <dbReference type="EMBL" id="MBE1609589.1"/>
    </source>
</evidence>
<comment type="caution">
    <text evidence="2">The sequence shown here is derived from an EMBL/GenBank/DDBJ whole genome shotgun (WGS) entry which is preliminary data.</text>
</comment>
<name>A0A927RC73_9ACTN</name>
<dbReference type="AlphaFoldDB" id="A0A927RC73"/>
<dbReference type="Pfam" id="PF11382">
    <property type="entry name" value="MctB"/>
    <property type="match status" value="1"/>
</dbReference>
<proteinExistence type="predicted"/>
<protein>
    <recommendedName>
        <fullName evidence="4">Copper transport outer membrane protein, MctB</fullName>
    </recommendedName>
</protein>
<gene>
    <name evidence="2" type="ORF">HEB94_006437</name>
</gene>
<keyword evidence="1" id="KW-0175">Coiled coil</keyword>
<dbReference type="GO" id="GO:0055070">
    <property type="term" value="P:copper ion homeostasis"/>
    <property type="evidence" value="ECO:0007669"/>
    <property type="project" value="InterPro"/>
</dbReference>
<organism evidence="2 3">
    <name type="scientific">Actinopolymorpha pittospori</name>
    <dbReference type="NCBI Taxonomy" id="648752"/>
    <lineage>
        <taxon>Bacteria</taxon>
        <taxon>Bacillati</taxon>
        <taxon>Actinomycetota</taxon>
        <taxon>Actinomycetes</taxon>
        <taxon>Propionibacteriales</taxon>
        <taxon>Actinopolymorphaceae</taxon>
        <taxon>Actinopolymorpha</taxon>
    </lineage>
</organism>
<dbReference type="InterPro" id="IPR021522">
    <property type="entry name" value="MctB"/>
</dbReference>
<evidence type="ECO:0000256" key="1">
    <source>
        <dbReference type="SAM" id="Coils"/>
    </source>
</evidence>
<accession>A0A927RC73</accession>
<dbReference type="GO" id="GO:0016020">
    <property type="term" value="C:membrane"/>
    <property type="evidence" value="ECO:0007669"/>
    <property type="project" value="InterPro"/>
</dbReference>
<evidence type="ECO:0000313" key="3">
    <source>
        <dbReference type="Proteomes" id="UP000638648"/>
    </source>
</evidence>
<keyword evidence="3" id="KW-1185">Reference proteome</keyword>
<sequence length="315" mass="32243">MIDFRYFLVSIAAIFLALAVGVALGAGPLKGELDQQLRATIESLGKEKDGLRQEINALQQGDKYRDSFAADLAPSLVKNRLAGEKIVVVALPDANRGLVKDVQDSLRAANGTVTGTVQMTAKWADPEQRQFVDDLAARLVTGDVRMPVEGSAYDRAGIVLARALVTRDAQAAGRKDAATPTIMGAFGEGDLVDADSDLPQADLAVVVAPPMPKGGEKPDPAANDAWVALARSLDSASQGAVVVGDTSSATEGGVLASLRNNAQASAQVSSVDVANLTSGRVAAVWALAEQAGGGVGQYGAVGTTDGALPKAATGP</sequence>
<reference evidence="2" key="1">
    <citation type="submission" date="2020-10" db="EMBL/GenBank/DDBJ databases">
        <title>Sequencing the genomes of 1000 actinobacteria strains.</title>
        <authorList>
            <person name="Klenk H.-P."/>
        </authorList>
    </citation>
    <scope>NUCLEOTIDE SEQUENCE</scope>
    <source>
        <strain evidence="2">DSM 45354</strain>
    </source>
</reference>